<accession>A0ABS5GPA3</accession>
<comment type="caution">
    <text evidence="2">The sequence shown here is derived from an EMBL/GenBank/DDBJ whole genome shotgun (WGS) entry which is preliminary data.</text>
</comment>
<gene>
    <name evidence="2" type="ORF">KAT72_07300</name>
</gene>
<dbReference type="Proteomes" id="UP000675653">
    <property type="component" value="Unassembled WGS sequence"/>
</dbReference>
<dbReference type="InterPro" id="IPR038627">
    <property type="entry name" value="YebG-like_sf"/>
</dbReference>
<keyword evidence="3" id="KW-1185">Reference proteome</keyword>
<feature type="compositionally biased region" description="Basic and acidic residues" evidence="1">
    <location>
        <begin position="81"/>
        <end position="98"/>
    </location>
</feature>
<feature type="region of interest" description="Disordered" evidence="1">
    <location>
        <begin position="72"/>
        <end position="106"/>
    </location>
</feature>
<dbReference type="Pfam" id="PF07130">
    <property type="entry name" value="YebG"/>
    <property type="match status" value="1"/>
</dbReference>
<sequence length="106" mass="11508">MAVEIKYVVVRGGVEKMTFASKKEADAYDKLLDTADELMTLLAGAPVTLEPEQQESLAFYLAEQRDVLQNVLRGGKGQGSPKEEPQQAAEKIDADKPKGKSLKSVA</sequence>
<dbReference type="InterPro" id="IPR009813">
    <property type="entry name" value="Uncharacterised_YebG"/>
</dbReference>
<evidence type="ECO:0000313" key="2">
    <source>
        <dbReference type="EMBL" id="MBR7628843.1"/>
    </source>
</evidence>
<name>A0ABS5GPA3_9GAMM</name>
<proteinExistence type="predicted"/>
<dbReference type="Gene3D" id="1.10.10.710">
    <property type="entry name" value="PSPTO_1197 like"/>
    <property type="match status" value="1"/>
</dbReference>
<reference evidence="2 3" key="1">
    <citation type="submission" date="2021-04" db="EMBL/GenBank/DDBJ databases">
        <title>Draft Genome of Aeromonas popoffii ID682, isolated from a natural water source in Idaho.</title>
        <authorList>
            <person name="Testerman T."/>
            <person name="Graf J."/>
        </authorList>
    </citation>
    <scope>NUCLEOTIDE SEQUENCE [LARGE SCALE GENOMIC DNA]</scope>
    <source>
        <strain evidence="2 3">ID682</strain>
    </source>
</reference>
<dbReference type="RefSeq" id="WP_042037781.1">
    <property type="nucleotide sequence ID" value="NZ_CAWMAJ010000074.1"/>
</dbReference>
<protein>
    <submittedName>
        <fullName evidence="2">YebG family protein</fullName>
    </submittedName>
</protein>
<organism evidence="2 3">
    <name type="scientific">Aeromonas popoffii</name>
    <dbReference type="NCBI Taxonomy" id="70856"/>
    <lineage>
        <taxon>Bacteria</taxon>
        <taxon>Pseudomonadati</taxon>
        <taxon>Pseudomonadota</taxon>
        <taxon>Gammaproteobacteria</taxon>
        <taxon>Aeromonadales</taxon>
        <taxon>Aeromonadaceae</taxon>
        <taxon>Aeromonas</taxon>
    </lineage>
</organism>
<evidence type="ECO:0000313" key="3">
    <source>
        <dbReference type="Proteomes" id="UP000675653"/>
    </source>
</evidence>
<dbReference type="EMBL" id="JAGRZL010000015">
    <property type="protein sequence ID" value="MBR7628843.1"/>
    <property type="molecule type" value="Genomic_DNA"/>
</dbReference>
<evidence type="ECO:0000256" key="1">
    <source>
        <dbReference type="SAM" id="MobiDB-lite"/>
    </source>
</evidence>